<evidence type="ECO:0000256" key="2">
    <source>
        <dbReference type="ARBA" id="ARBA00004602"/>
    </source>
</evidence>
<dbReference type="Proteomes" id="UP001190700">
    <property type="component" value="Unassembled WGS sequence"/>
</dbReference>
<feature type="active site" description="Proton donor" evidence="8">
    <location>
        <position position="474"/>
    </location>
</feature>
<dbReference type="Gene3D" id="3.20.20.80">
    <property type="entry name" value="Glycosidases"/>
    <property type="match status" value="1"/>
</dbReference>
<dbReference type="SMART" id="SM00642">
    <property type="entry name" value="Aamy"/>
    <property type="match status" value="1"/>
</dbReference>
<dbReference type="InterPro" id="IPR017853">
    <property type="entry name" value="GH"/>
</dbReference>
<feature type="domain" description="Glycosyl hydrolase family 13 catalytic" evidence="9">
    <location>
        <begin position="267"/>
        <end position="640"/>
    </location>
</feature>
<dbReference type="SUPFAM" id="SSF51011">
    <property type="entry name" value="Glycosyl hydrolase domain"/>
    <property type="match status" value="1"/>
</dbReference>
<comment type="caution">
    <text evidence="10">The sequence shown here is derived from an EMBL/GenBank/DDBJ whole genome shotgun (WGS) entry which is preliminary data.</text>
</comment>
<comment type="catalytic activity">
    <reaction evidence="1">
        <text>Transfers a segment of a (1-&gt;4)-alpha-D-glucan chain to a primary hydroxy group in a similar glucan chain.</text>
        <dbReference type="EC" id="2.4.1.18"/>
    </reaction>
</comment>
<evidence type="ECO:0000256" key="7">
    <source>
        <dbReference type="ARBA" id="ARBA00060592"/>
    </source>
</evidence>
<evidence type="ECO:0000313" key="10">
    <source>
        <dbReference type="EMBL" id="KAK3285361.1"/>
    </source>
</evidence>
<keyword evidence="6" id="KW-0934">Plastid</keyword>
<dbReference type="InterPro" id="IPR037439">
    <property type="entry name" value="Branching_enzy"/>
</dbReference>
<evidence type="ECO:0000256" key="8">
    <source>
        <dbReference type="PIRSR" id="PIRSR000463-1"/>
    </source>
</evidence>
<keyword evidence="5" id="KW-0808">Transferase</keyword>
<dbReference type="EMBL" id="LGRX02001865">
    <property type="protein sequence ID" value="KAK3285361.1"/>
    <property type="molecule type" value="Genomic_DNA"/>
</dbReference>
<evidence type="ECO:0000259" key="9">
    <source>
        <dbReference type="SMART" id="SM00642"/>
    </source>
</evidence>
<dbReference type="Pfam" id="PF02806">
    <property type="entry name" value="Alpha-amylase_C"/>
    <property type="match status" value="1"/>
</dbReference>
<keyword evidence="6" id="KW-0035">Amyloplast</keyword>
<dbReference type="CDD" id="cd11321">
    <property type="entry name" value="AmyAc_bac_euk_BE"/>
    <property type="match status" value="1"/>
</dbReference>
<dbReference type="CDD" id="cd02854">
    <property type="entry name" value="E_set_GBE_euk_N"/>
    <property type="match status" value="1"/>
</dbReference>
<evidence type="ECO:0000256" key="4">
    <source>
        <dbReference type="ARBA" id="ARBA00012541"/>
    </source>
</evidence>
<dbReference type="GO" id="GO:0043169">
    <property type="term" value="F:cation binding"/>
    <property type="evidence" value="ECO:0007669"/>
    <property type="project" value="InterPro"/>
</dbReference>
<name>A0AAE0LHA4_9CHLO</name>
<accession>A0AAE0LHA4</accession>
<evidence type="ECO:0000256" key="5">
    <source>
        <dbReference type="ARBA" id="ARBA00022679"/>
    </source>
</evidence>
<dbReference type="InterPro" id="IPR004193">
    <property type="entry name" value="Glyco_hydro_13_N"/>
</dbReference>
<comment type="subcellular location">
    <subcellularLocation>
        <location evidence="2">Plastid</location>
        <location evidence="2">Amyloplast</location>
    </subcellularLocation>
</comment>
<comment type="pathway">
    <text evidence="7">Glycan biosynthesis.</text>
</comment>
<dbReference type="Pfam" id="PF00128">
    <property type="entry name" value="Alpha-amylase"/>
    <property type="match status" value="1"/>
</dbReference>
<dbReference type="GO" id="GO:0005978">
    <property type="term" value="P:glycogen biosynthetic process"/>
    <property type="evidence" value="ECO:0007669"/>
    <property type="project" value="InterPro"/>
</dbReference>
<dbReference type="GO" id="GO:0004553">
    <property type="term" value="F:hydrolase activity, hydrolyzing O-glycosyl compounds"/>
    <property type="evidence" value="ECO:0007669"/>
    <property type="project" value="InterPro"/>
</dbReference>
<dbReference type="PANTHER" id="PTHR43651:SF2">
    <property type="entry name" value="1,4-ALPHA-GLUCAN-BRANCHING ENZYME, CHLOROPLASTIC_AMYLOPLASTIC"/>
    <property type="match status" value="1"/>
</dbReference>
<sequence>MQVSTAMSIGCAASSPLTQTRVAKRDRHVACGAPRPSRAAKKRQPLSSFVALAPQQLLRNTFPAGCSRSAGSARTAHTVAATADGLGICEYDDTLLAFKDHLSYRWERFQQTLASIEQEAGGLAAFAQGYEHMGFTTAEDGTITYREWLPAAQAVSLIGDFNGWDGGRHPMDRGEGGIWSITLPAGSIPHSSRVKLHALKDTGEWVDRVPAWITWARAEPGVMGAKYDGIYWDPPPEQRFGGFQAARPDRPQTLRIYEAHVGMSSTEAKVNSYAEFTRDVLPRIKAAGYNCVQLMAVMEHSYYASFGYHVTSPFAVSSRSGTPEELKALVERAHELGLHVLLDVVHSHISNNIDDGLNGFDFGQHEGDNYFLSGERGYHWLWDSRLYNYDNREVQRYLLSNLRWWMDEYNFDGFRFDGVTSMLYHHHGLQMEFTGNYEEYFGTQTNVDAVVYLMLASQLGQELRPDGPPTMIAEDVSGMPALCRPVAEGGVGFDYRLAMSVPDMWISMLEDQSDEEWSMNRIVSVMCNRRRGVEQTIAYPESHDQSIVGDKTIAFWLIDQEMYTGMADDGTPGSMVVARGVALHQMIRLITLGLGGEGYLNFMGNEFGHPEWIDFPRDGNDWNYDKCRRRFDLADDGLLRYKHLLHWDVAMHALEEATGFASDDHLLVSSQHEEDKVIVFERGDLVFVFNFHPCNTYEEYKIGVRDGGRYKVCLDSDAYEFAGEGRVPHDWAYFSEPAGSPGGEGNFNNRCATITLQTVPARTVQVYEKLLEGEAEVDSPCWVAVRSALDA</sequence>
<dbReference type="Gene3D" id="2.60.40.10">
    <property type="entry name" value="Immunoglobulins"/>
    <property type="match status" value="1"/>
</dbReference>
<dbReference type="PANTHER" id="PTHR43651">
    <property type="entry name" value="1,4-ALPHA-GLUCAN-BRANCHING ENZYME"/>
    <property type="match status" value="1"/>
</dbReference>
<gene>
    <name evidence="10" type="ORF">CYMTET_7032</name>
</gene>
<dbReference type="InterPro" id="IPR006048">
    <property type="entry name" value="A-amylase/branching_C"/>
</dbReference>
<dbReference type="InterPro" id="IPR013780">
    <property type="entry name" value="Glyco_hydro_b"/>
</dbReference>
<dbReference type="PIRSF" id="PIRSF000463">
    <property type="entry name" value="GlgB"/>
    <property type="match status" value="1"/>
</dbReference>
<feature type="active site" description="Nucleophile" evidence="8">
    <location>
        <position position="417"/>
    </location>
</feature>
<reference evidence="10 11" key="1">
    <citation type="journal article" date="2015" name="Genome Biol. Evol.">
        <title>Comparative Genomics of a Bacterivorous Green Alga Reveals Evolutionary Causalities and Consequences of Phago-Mixotrophic Mode of Nutrition.</title>
        <authorList>
            <person name="Burns J.A."/>
            <person name="Paasch A."/>
            <person name="Narechania A."/>
            <person name="Kim E."/>
        </authorList>
    </citation>
    <scope>NUCLEOTIDE SEQUENCE [LARGE SCALE GENOMIC DNA]</scope>
    <source>
        <strain evidence="10 11">PLY_AMNH</strain>
    </source>
</reference>
<dbReference type="InterPro" id="IPR013783">
    <property type="entry name" value="Ig-like_fold"/>
</dbReference>
<evidence type="ECO:0000256" key="3">
    <source>
        <dbReference type="ARBA" id="ARBA00009000"/>
    </source>
</evidence>
<evidence type="ECO:0000313" key="11">
    <source>
        <dbReference type="Proteomes" id="UP001190700"/>
    </source>
</evidence>
<dbReference type="InterPro" id="IPR006047">
    <property type="entry name" value="GH13_cat_dom"/>
</dbReference>
<dbReference type="GO" id="GO:0003844">
    <property type="term" value="F:1,4-alpha-glucan branching enzyme activity"/>
    <property type="evidence" value="ECO:0007669"/>
    <property type="project" value="UniProtKB-EC"/>
</dbReference>
<dbReference type="SUPFAM" id="SSF81296">
    <property type="entry name" value="E set domains"/>
    <property type="match status" value="1"/>
</dbReference>
<dbReference type="GO" id="GO:0009501">
    <property type="term" value="C:amyloplast"/>
    <property type="evidence" value="ECO:0007669"/>
    <property type="project" value="UniProtKB-SubCell"/>
</dbReference>
<dbReference type="SUPFAM" id="SSF51445">
    <property type="entry name" value="(Trans)glycosidases"/>
    <property type="match status" value="1"/>
</dbReference>
<organism evidence="10 11">
    <name type="scientific">Cymbomonas tetramitiformis</name>
    <dbReference type="NCBI Taxonomy" id="36881"/>
    <lineage>
        <taxon>Eukaryota</taxon>
        <taxon>Viridiplantae</taxon>
        <taxon>Chlorophyta</taxon>
        <taxon>Pyramimonadophyceae</taxon>
        <taxon>Pyramimonadales</taxon>
        <taxon>Pyramimonadaceae</taxon>
        <taxon>Cymbomonas</taxon>
    </lineage>
</organism>
<evidence type="ECO:0000256" key="1">
    <source>
        <dbReference type="ARBA" id="ARBA00000826"/>
    </source>
</evidence>
<comment type="similarity">
    <text evidence="3">Belongs to the glycosyl hydrolase 13 family. GlgB subfamily.</text>
</comment>
<dbReference type="FunFam" id="3.20.20.80:FF:000001">
    <property type="entry name" value="1,4-alpha-glucan branching enzyme"/>
    <property type="match status" value="1"/>
</dbReference>
<proteinExistence type="inferred from homology"/>
<dbReference type="AlphaFoldDB" id="A0AAE0LHA4"/>
<dbReference type="Pfam" id="PF02922">
    <property type="entry name" value="CBM_48"/>
    <property type="match status" value="1"/>
</dbReference>
<dbReference type="EC" id="2.4.1.18" evidence="4"/>
<protein>
    <recommendedName>
        <fullName evidence="4">1,4-alpha-glucan branching enzyme</fullName>
        <ecNumber evidence="4">2.4.1.18</ecNumber>
    </recommendedName>
</protein>
<dbReference type="InterPro" id="IPR014756">
    <property type="entry name" value="Ig_E-set"/>
</dbReference>
<evidence type="ECO:0000256" key="6">
    <source>
        <dbReference type="ARBA" id="ARBA00023234"/>
    </source>
</evidence>
<dbReference type="Gene3D" id="2.60.40.1180">
    <property type="entry name" value="Golgi alpha-mannosidase II"/>
    <property type="match status" value="1"/>
</dbReference>
<keyword evidence="11" id="KW-1185">Reference proteome</keyword>